<evidence type="ECO:0000313" key="2">
    <source>
        <dbReference type="Proteomes" id="UP000198953"/>
    </source>
</evidence>
<dbReference type="STRING" id="46177.SAMN05660976_08347"/>
<name>A0A1H8JIL0_9ACTN</name>
<dbReference type="AlphaFoldDB" id="A0A1H8JIL0"/>
<accession>A0A1H8JIL0</accession>
<dbReference type="RefSeq" id="WP_055506803.1">
    <property type="nucleotide sequence ID" value="NZ_BBZG01000004.1"/>
</dbReference>
<sequence>MNERTEVIVEVWPVSADDVGLWLISGTDAWRSEPIRKDSDPHTAVTELLKANDASEGVKLLHSTSWRAEETAVVLTYVAVVGCGAFVRDKWQDAAPISPALPDAVGKPIAVDATEAPIPRYIDVLMHGLRHLSFLLQTDSAARTALCGRWPDHLAQFRPALAGMYDHEHGEEPITLPEGVEAR</sequence>
<proteinExistence type="predicted"/>
<protein>
    <submittedName>
        <fullName evidence="1">Uncharacterized protein</fullName>
    </submittedName>
</protein>
<evidence type="ECO:0000313" key="1">
    <source>
        <dbReference type="EMBL" id="SEN80146.1"/>
    </source>
</evidence>
<dbReference type="Proteomes" id="UP000198953">
    <property type="component" value="Unassembled WGS sequence"/>
</dbReference>
<reference evidence="1 2" key="1">
    <citation type="submission" date="2016-10" db="EMBL/GenBank/DDBJ databases">
        <authorList>
            <person name="de Groot N.N."/>
        </authorList>
    </citation>
    <scope>NUCLEOTIDE SEQUENCE [LARGE SCALE GENOMIC DNA]</scope>
    <source>
        <strain evidence="1 2">DSM 43357</strain>
    </source>
</reference>
<organism evidence="1 2">
    <name type="scientific">Nonomuraea pusilla</name>
    <dbReference type="NCBI Taxonomy" id="46177"/>
    <lineage>
        <taxon>Bacteria</taxon>
        <taxon>Bacillati</taxon>
        <taxon>Actinomycetota</taxon>
        <taxon>Actinomycetes</taxon>
        <taxon>Streptosporangiales</taxon>
        <taxon>Streptosporangiaceae</taxon>
        <taxon>Nonomuraea</taxon>
    </lineage>
</organism>
<gene>
    <name evidence="1" type="ORF">SAMN05660976_08347</name>
</gene>
<dbReference type="OrthoDB" id="3532286at2"/>
<dbReference type="EMBL" id="FOBF01000038">
    <property type="protein sequence ID" value="SEN80146.1"/>
    <property type="molecule type" value="Genomic_DNA"/>
</dbReference>
<keyword evidence="2" id="KW-1185">Reference proteome</keyword>